<dbReference type="PANTHER" id="PTHR47628:SF1">
    <property type="entry name" value="ALIPHATIC AMIDASE EXPRESSION-REGULATING PROTEIN"/>
    <property type="match status" value="1"/>
</dbReference>
<proteinExistence type="inferred from homology"/>
<dbReference type="Pfam" id="PF13458">
    <property type="entry name" value="Peripla_BP_6"/>
    <property type="match status" value="1"/>
</dbReference>
<keyword evidence="2" id="KW-0813">Transport</keyword>
<dbReference type="PANTHER" id="PTHR47628">
    <property type="match status" value="1"/>
</dbReference>
<feature type="domain" description="Leucine-binding protein" evidence="6">
    <location>
        <begin position="41"/>
        <end position="378"/>
    </location>
</feature>
<dbReference type="RefSeq" id="WP_127932270.1">
    <property type="nucleotide sequence ID" value="NZ_SAUN01000001.1"/>
</dbReference>
<feature type="chain" id="PRO_5018995721" evidence="5">
    <location>
        <begin position="35"/>
        <end position="402"/>
    </location>
</feature>
<organism evidence="7 8">
    <name type="scientific">Nonomuraea polychroma</name>
    <dbReference type="NCBI Taxonomy" id="46176"/>
    <lineage>
        <taxon>Bacteria</taxon>
        <taxon>Bacillati</taxon>
        <taxon>Actinomycetota</taxon>
        <taxon>Actinomycetes</taxon>
        <taxon>Streptosporangiales</taxon>
        <taxon>Streptosporangiaceae</taxon>
        <taxon>Nonomuraea</taxon>
    </lineage>
</organism>
<name>A0A438M228_9ACTN</name>
<dbReference type="GO" id="GO:0006865">
    <property type="term" value="P:amino acid transport"/>
    <property type="evidence" value="ECO:0007669"/>
    <property type="project" value="UniProtKB-KW"/>
</dbReference>
<evidence type="ECO:0000256" key="2">
    <source>
        <dbReference type="ARBA" id="ARBA00022448"/>
    </source>
</evidence>
<accession>A0A438M228</accession>
<gene>
    <name evidence="7" type="ORF">EDD27_2175</name>
</gene>
<evidence type="ECO:0000313" key="7">
    <source>
        <dbReference type="EMBL" id="RVX39802.1"/>
    </source>
</evidence>
<evidence type="ECO:0000256" key="1">
    <source>
        <dbReference type="ARBA" id="ARBA00010062"/>
    </source>
</evidence>
<comment type="caution">
    <text evidence="7">The sequence shown here is derived from an EMBL/GenBank/DDBJ whole genome shotgun (WGS) entry which is preliminary data.</text>
</comment>
<dbReference type="PRINTS" id="PR00337">
    <property type="entry name" value="LEUILEVALBP"/>
</dbReference>
<evidence type="ECO:0000256" key="4">
    <source>
        <dbReference type="ARBA" id="ARBA00022970"/>
    </source>
</evidence>
<dbReference type="SUPFAM" id="SSF53822">
    <property type="entry name" value="Periplasmic binding protein-like I"/>
    <property type="match status" value="1"/>
</dbReference>
<keyword evidence="8" id="KW-1185">Reference proteome</keyword>
<sequence>MVPSHPFSRTVVLTTVAAALLTLTACSGSAVSSAAGDSGAPLKIGVVVPLTGPVGETGKALQRGLELGVQKVNDSGGVGGKKVEYVVVDDAGDPATSTQLARKLIQQDRVSMLFGTITGDTAEAVSKVAEDAKVPFGTAILGDTEGCFPYSWGFGESTRQILLPSVPELIGTYGKRVAIVGSDYNYPHFYAGIAKEIAKSAGGTIVAEEYSPLGQTDWQSVITRLKDAEPDVLLSMVVGADAVAFSRQAKQFGLLTSRLGYDGAPLDTDYYPALADLVNGRTHVVRWTDQLDNAESKEFVADYRAKYTFTPPIPEVAGNAYFGVQFFLAAAGKVGRNDPQAINTEIGKMRFDSPLGKGTHFEPANHLLQADMLETTIEPGGAYKVTRNLGPIADNVAKQGCS</sequence>
<comment type="similarity">
    <text evidence="1">Belongs to the leucine-binding protein family.</text>
</comment>
<dbReference type="InterPro" id="IPR028082">
    <property type="entry name" value="Peripla_BP_I"/>
</dbReference>
<dbReference type="AlphaFoldDB" id="A0A438M228"/>
<dbReference type="EMBL" id="SAUN01000001">
    <property type="protein sequence ID" value="RVX39802.1"/>
    <property type="molecule type" value="Genomic_DNA"/>
</dbReference>
<evidence type="ECO:0000256" key="5">
    <source>
        <dbReference type="SAM" id="SignalP"/>
    </source>
</evidence>
<evidence type="ECO:0000313" key="8">
    <source>
        <dbReference type="Proteomes" id="UP000284824"/>
    </source>
</evidence>
<keyword evidence="3 5" id="KW-0732">Signal</keyword>
<protein>
    <submittedName>
        <fullName evidence="7">Branched-chain amino acid transport system substrate-binding protein/urea transport system substrate-binding protein</fullName>
    </submittedName>
</protein>
<dbReference type="InterPro" id="IPR000709">
    <property type="entry name" value="Leu_Ile_Val-bd"/>
</dbReference>
<dbReference type="OrthoDB" id="7337537at2"/>
<evidence type="ECO:0000256" key="3">
    <source>
        <dbReference type="ARBA" id="ARBA00022729"/>
    </source>
</evidence>
<dbReference type="InterPro" id="IPR028081">
    <property type="entry name" value="Leu-bd"/>
</dbReference>
<feature type="signal peptide" evidence="5">
    <location>
        <begin position="1"/>
        <end position="34"/>
    </location>
</feature>
<reference evidence="7 8" key="1">
    <citation type="submission" date="2019-01" db="EMBL/GenBank/DDBJ databases">
        <title>Sequencing the genomes of 1000 actinobacteria strains.</title>
        <authorList>
            <person name="Klenk H.-P."/>
        </authorList>
    </citation>
    <scope>NUCLEOTIDE SEQUENCE [LARGE SCALE GENOMIC DNA]</scope>
    <source>
        <strain evidence="7 8">DSM 43925</strain>
    </source>
</reference>
<dbReference type="Proteomes" id="UP000284824">
    <property type="component" value="Unassembled WGS sequence"/>
</dbReference>
<keyword evidence="4" id="KW-0029">Amino-acid transport</keyword>
<dbReference type="Gene3D" id="3.40.50.2300">
    <property type="match status" value="2"/>
</dbReference>
<evidence type="ECO:0000259" key="6">
    <source>
        <dbReference type="Pfam" id="PF13458"/>
    </source>
</evidence>